<accession>A0A1S8CRM3</accession>
<name>A0A1S8CRM3_9GAMM</name>
<dbReference type="RefSeq" id="WP_076879085.1">
    <property type="nucleotide sequence ID" value="NZ_MLCN01000038.1"/>
</dbReference>
<evidence type="ECO:0000313" key="1">
    <source>
        <dbReference type="EMBL" id="ONG38095.1"/>
    </source>
</evidence>
<dbReference type="Proteomes" id="UP000192132">
    <property type="component" value="Unassembled WGS sequence"/>
</dbReference>
<comment type="caution">
    <text evidence="1">The sequence shown here is derived from an EMBL/GenBank/DDBJ whole genome shotgun (WGS) entry which is preliminary data.</text>
</comment>
<dbReference type="AlphaFoldDB" id="A0A1S8CRM3"/>
<dbReference type="CDD" id="cd11586">
    <property type="entry name" value="VbhA_like"/>
    <property type="match status" value="1"/>
</dbReference>
<dbReference type="InterPro" id="IPR033788">
    <property type="entry name" value="VbhA-like"/>
</dbReference>
<protein>
    <submittedName>
        <fullName evidence="1">Uncharacterized protein</fullName>
    </submittedName>
</protein>
<keyword evidence="2" id="KW-1185">Reference proteome</keyword>
<reference evidence="1 2" key="1">
    <citation type="submission" date="2016-10" db="EMBL/GenBank/DDBJ databases">
        <title>Draft Genome sequence of Alkanindiges sp. strain H1.</title>
        <authorList>
            <person name="Subhash Y."/>
            <person name="Lee S."/>
        </authorList>
    </citation>
    <scope>NUCLEOTIDE SEQUENCE [LARGE SCALE GENOMIC DNA]</scope>
    <source>
        <strain evidence="1 2">H1</strain>
    </source>
</reference>
<evidence type="ECO:0000313" key="2">
    <source>
        <dbReference type="Proteomes" id="UP000192132"/>
    </source>
</evidence>
<sequence>MFLLSERERQYREGKFFSFKGWFYFYDLTPSPEQLQAFERYVSGDIDGHEIQRIFHQLKGGKDEDFNPIPMDNWF</sequence>
<proteinExistence type="predicted"/>
<dbReference type="STRING" id="1907941.BKE30_13280"/>
<organism evidence="1 2">
    <name type="scientific">Alkanindiges hydrocarboniclasticus</name>
    <dbReference type="NCBI Taxonomy" id="1907941"/>
    <lineage>
        <taxon>Bacteria</taxon>
        <taxon>Pseudomonadati</taxon>
        <taxon>Pseudomonadota</taxon>
        <taxon>Gammaproteobacteria</taxon>
        <taxon>Moraxellales</taxon>
        <taxon>Moraxellaceae</taxon>
        <taxon>Alkanindiges</taxon>
    </lineage>
</organism>
<gene>
    <name evidence="1" type="ORF">BKE30_13280</name>
</gene>
<dbReference type="EMBL" id="MLCN01000038">
    <property type="protein sequence ID" value="ONG38095.1"/>
    <property type="molecule type" value="Genomic_DNA"/>
</dbReference>